<dbReference type="EMBL" id="CP022129">
    <property type="protein sequence ID" value="ASF47953.1"/>
    <property type="molecule type" value="Genomic_DNA"/>
</dbReference>
<keyword evidence="2" id="KW-0732">Signal</keyword>
<feature type="transmembrane region" description="Helical" evidence="1">
    <location>
        <begin position="83"/>
        <end position="103"/>
    </location>
</feature>
<dbReference type="KEGG" id="mpsy:CEK71_18815"/>
<evidence type="ECO:0000256" key="2">
    <source>
        <dbReference type="SAM" id="SignalP"/>
    </source>
</evidence>
<evidence type="ECO:0000313" key="4">
    <source>
        <dbReference type="Proteomes" id="UP000197019"/>
    </source>
</evidence>
<accession>A0A1Z4C351</accession>
<name>A0A1Z4C351_9GAMM</name>
<dbReference type="Proteomes" id="UP000197019">
    <property type="component" value="Chromosome"/>
</dbReference>
<feature type="transmembrane region" description="Helical" evidence="1">
    <location>
        <begin position="42"/>
        <end position="63"/>
    </location>
</feature>
<evidence type="ECO:0000256" key="1">
    <source>
        <dbReference type="SAM" id="Phobius"/>
    </source>
</evidence>
<gene>
    <name evidence="3" type="ORF">CEK71_18815</name>
</gene>
<proteinExistence type="predicted"/>
<keyword evidence="1" id="KW-1133">Transmembrane helix</keyword>
<keyword evidence="1" id="KW-0472">Membrane</keyword>
<organism evidence="3 4">
    <name type="scientific">Methylovulum psychrotolerans</name>
    <dbReference type="NCBI Taxonomy" id="1704499"/>
    <lineage>
        <taxon>Bacteria</taxon>
        <taxon>Pseudomonadati</taxon>
        <taxon>Pseudomonadota</taxon>
        <taxon>Gammaproteobacteria</taxon>
        <taxon>Methylococcales</taxon>
        <taxon>Methylococcaceae</taxon>
        <taxon>Methylovulum</taxon>
    </lineage>
</organism>
<evidence type="ECO:0000313" key="3">
    <source>
        <dbReference type="EMBL" id="ASF47953.1"/>
    </source>
</evidence>
<reference evidence="3 4" key="1">
    <citation type="submission" date="2017-06" db="EMBL/GenBank/DDBJ databases">
        <title>Genome Sequencing of the methanotroph Methylovulum psychrotolerants str. HV10-M2 isolated from a high-altitude environment.</title>
        <authorList>
            <person name="Mateos-Rivera A."/>
        </authorList>
    </citation>
    <scope>NUCLEOTIDE SEQUENCE [LARGE SCALE GENOMIC DNA]</scope>
    <source>
        <strain evidence="3 4">HV10_M2</strain>
    </source>
</reference>
<sequence>MSKTMVYRWGCALLLLSFWVWGGALADEAQDADKEKFMASVLHGHLFLYSFYCGVVSILVKIVDYIIKNQVDGNNSRLPHQEIIAQALPLVGWFFSATVVGYLGVVSGFLNVSPQTAVAVGFAWPMVYEKLRKDMEKQFQPEDSLVEEKTAQ</sequence>
<feature type="signal peptide" evidence="2">
    <location>
        <begin position="1"/>
        <end position="26"/>
    </location>
</feature>
<dbReference type="AlphaFoldDB" id="A0A1Z4C351"/>
<dbReference type="RefSeq" id="WP_088620823.1">
    <property type="nucleotide sequence ID" value="NZ_CP022129.1"/>
</dbReference>
<protein>
    <submittedName>
        <fullName evidence="3">Uncharacterized protein</fullName>
    </submittedName>
</protein>
<feature type="chain" id="PRO_5013097136" evidence="2">
    <location>
        <begin position="27"/>
        <end position="152"/>
    </location>
</feature>
<keyword evidence="1" id="KW-0812">Transmembrane</keyword>
<keyword evidence="4" id="KW-1185">Reference proteome</keyword>